<dbReference type="EC" id="3.6.1.41" evidence="5"/>
<evidence type="ECO:0000256" key="1">
    <source>
        <dbReference type="ARBA" id="ARBA00003413"/>
    </source>
</evidence>
<comment type="catalytic activity">
    <reaction evidence="4 5">
        <text>P(1),P(4)-bis(5'-adenosyl) tetraphosphate + H2O = 2 ADP + 2 H(+)</text>
        <dbReference type="Rhea" id="RHEA:24252"/>
        <dbReference type="ChEBI" id="CHEBI:15377"/>
        <dbReference type="ChEBI" id="CHEBI:15378"/>
        <dbReference type="ChEBI" id="CHEBI:58141"/>
        <dbReference type="ChEBI" id="CHEBI:456216"/>
        <dbReference type="EC" id="3.6.1.41"/>
    </reaction>
</comment>
<dbReference type="EMBL" id="LGAA01000002">
    <property type="protein sequence ID" value="KPD04410.1"/>
    <property type="molecule type" value="Genomic_DNA"/>
</dbReference>
<dbReference type="FunFam" id="3.60.21.10:FF:000013">
    <property type="entry name" value="Bis(5'-nucleosyl)-tetraphosphatase, symmetrical"/>
    <property type="match status" value="1"/>
</dbReference>
<keyword evidence="3 5" id="KW-0378">Hydrolase</keyword>
<evidence type="ECO:0000256" key="5">
    <source>
        <dbReference type="HAMAP-Rule" id="MF_00199"/>
    </source>
</evidence>
<comment type="similarity">
    <text evidence="2 5">Belongs to the Ap4A hydrolase family.</text>
</comment>
<dbReference type="SUPFAM" id="SSF56300">
    <property type="entry name" value="Metallo-dependent phosphatases"/>
    <property type="match status" value="1"/>
</dbReference>
<dbReference type="PIRSF" id="PIRSF000903">
    <property type="entry name" value="B5n-ttraPtase_sm"/>
    <property type="match status" value="1"/>
</dbReference>
<evidence type="ECO:0000259" key="6">
    <source>
        <dbReference type="Pfam" id="PF00149"/>
    </source>
</evidence>
<keyword evidence="8" id="KW-1185">Reference proteome</keyword>
<organism evidence="7 8">
    <name type="scientific">Moellerella wisconsensis ATCC 35017</name>
    <dbReference type="NCBI Taxonomy" id="1354267"/>
    <lineage>
        <taxon>Bacteria</taxon>
        <taxon>Pseudomonadati</taxon>
        <taxon>Pseudomonadota</taxon>
        <taxon>Gammaproteobacteria</taxon>
        <taxon>Enterobacterales</taxon>
        <taxon>Morganellaceae</taxon>
        <taxon>Moellerella</taxon>
    </lineage>
</organism>
<dbReference type="InterPro" id="IPR029052">
    <property type="entry name" value="Metallo-depent_PP-like"/>
</dbReference>
<dbReference type="HAMAP" id="MF_00199">
    <property type="entry name" value="ApaH"/>
    <property type="match status" value="1"/>
</dbReference>
<dbReference type="PANTHER" id="PTHR40942:SF4">
    <property type="entry name" value="CYTOCHROME C5"/>
    <property type="match status" value="1"/>
</dbReference>
<evidence type="ECO:0000313" key="7">
    <source>
        <dbReference type="EMBL" id="KPD04410.1"/>
    </source>
</evidence>
<dbReference type="PANTHER" id="PTHR40942">
    <property type="match status" value="1"/>
</dbReference>
<dbReference type="RefSeq" id="WP_053906929.1">
    <property type="nucleotide sequence ID" value="NZ_CAWMUS010000002.1"/>
</dbReference>
<dbReference type="AlphaFoldDB" id="A0A0N0IC62"/>
<evidence type="ECO:0000256" key="4">
    <source>
        <dbReference type="ARBA" id="ARBA00049417"/>
    </source>
</evidence>
<comment type="function">
    <text evidence="1 5">Hydrolyzes diadenosine 5',5'''-P1,P4-tetraphosphate to yield ADP.</text>
</comment>
<dbReference type="GO" id="GO:0008803">
    <property type="term" value="F:bis(5'-nucleosyl)-tetraphosphatase (symmetrical) activity"/>
    <property type="evidence" value="ECO:0007669"/>
    <property type="project" value="UniProtKB-UniRule"/>
</dbReference>
<feature type="domain" description="Calcineurin-like phosphoesterase" evidence="6">
    <location>
        <begin position="2"/>
        <end position="128"/>
    </location>
</feature>
<comment type="caution">
    <text evidence="7">The sequence shown here is derived from an EMBL/GenBank/DDBJ whole genome shotgun (WGS) entry which is preliminary data.</text>
</comment>
<name>A0A0N0IC62_9GAMM</name>
<evidence type="ECO:0000313" key="8">
    <source>
        <dbReference type="Proteomes" id="UP000053226"/>
    </source>
</evidence>
<evidence type="ECO:0000256" key="2">
    <source>
        <dbReference type="ARBA" id="ARBA00005419"/>
    </source>
</evidence>
<dbReference type="NCBIfam" id="NF001204">
    <property type="entry name" value="PRK00166.1"/>
    <property type="match status" value="1"/>
</dbReference>
<dbReference type="Pfam" id="PF00149">
    <property type="entry name" value="Metallophos"/>
    <property type="match status" value="1"/>
</dbReference>
<evidence type="ECO:0000256" key="3">
    <source>
        <dbReference type="ARBA" id="ARBA00022801"/>
    </source>
</evidence>
<protein>
    <recommendedName>
        <fullName evidence="5">Bis(5'-nucleosyl)-tetraphosphatase, symmetrical</fullName>
        <ecNumber evidence="5">3.6.1.41</ecNumber>
    </recommendedName>
    <alternativeName>
        <fullName evidence="5">Ap4A hydrolase</fullName>
    </alternativeName>
    <alternativeName>
        <fullName evidence="5">Diadenosine 5',5'''-P1,P4-tetraphosphate pyrophosphohydrolase</fullName>
    </alternativeName>
    <alternativeName>
        <fullName evidence="5">Diadenosine tetraphosphatase</fullName>
    </alternativeName>
</protein>
<dbReference type="OrthoDB" id="9807890at2"/>
<gene>
    <name evidence="5" type="primary">apaH</name>
    <name evidence="7" type="ORF">M992_0106</name>
</gene>
<dbReference type="Gene3D" id="3.60.21.10">
    <property type="match status" value="1"/>
</dbReference>
<reference evidence="7 8" key="1">
    <citation type="submission" date="2015-07" db="EMBL/GenBank/DDBJ databases">
        <title>ATOL: Assembling a taxonomically balanced genome-scale reconstruction of the evolutionary history of the Enterobacteriaceae.</title>
        <authorList>
            <person name="Plunkett G.III."/>
            <person name="Neeno-Eckwall E.C."/>
            <person name="Glasner J.D."/>
            <person name="Perna N.T."/>
        </authorList>
    </citation>
    <scope>NUCLEOTIDE SEQUENCE [LARGE SCALE GENOMIC DNA]</scope>
    <source>
        <strain evidence="7 8">ATCC 35017</strain>
    </source>
</reference>
<dbReference type="Proteomes" id="UP000053226">
    <property type="component" value="Unassembled WGS sequence"/>
</dbReference>
<dbReference type="InterPro" id="IPR004843">
    <property type="entry name" value="Calcineurin-like_PHP"/>
</dbReference>
<dbReference type="NCBIfam" id="TIGR00668">
    <property type="entry name" value="apaH"/>
    <property type="match status" value="1"/>
</dbReference>
<dbReference type="InterPro" id="IPR004617">
    <property type="entry name" value="ApaH"/>
</dbReference>
<sequence length="275" mass="31092">MSTYLIGDVHGCYHELRALLEQVNFCPKKDTLWLTGDLVARGAGSLDVLRYVKGLGDSARIVLGNHDLHLLGIYCKISRNKPKDNLTPLLEAPDADELINWLRRQPLLQIDEEKQIIMAHAGITPQWDLATARMCAREVESVLSSDAYPLFIDSMYGDMPNNWSPDLSGLSRLRFSTNALTRMRYCFPSGQLDMLCKDSPENAPSPLKPWFELPSRLSSQYSVFFGHWASLEGKVTANNVYALDTGCCWGGPLTLFHWEEKTFYHQASHIKRAQD</sequence>
<accession>A0A0N0IC62</accession>
<dbReference type="CDD" id="cd07422">
    <property type="entry name" value="MPP_ApaH"/>
    <property type="match status" value="1"/>
</dbReference>
<proteinExistence type="inferred from homology"/>